<dbReference type="InterPro" id="IPR009030">
    <property type="entry name" value="Growth_fac_rcpt_cys_sf"/>
</dbReference>
<feature type="domain" description="Tyrosine-protein kinase ephrin type A/B receptor-like" evidence="1">
    <location>
        <begin position="60"/>
        <end position="107"/>
    </location>
</feature>
<sequence>MARTIANVIKKAVENGSLSLNVHGTVFVPDKKSVHISEPERLCDTGQVYQEELCVSCTSGTYLNKVLGICEDCPIGTYQEYESQESCLPCPQKTSTVESRTDHRSSCLAFCKAGSYSPTGLEPCISCEKGFYQEKEGQKGCFKCISATTTPGIGSTAPKECRGR</sequence>
<evidence type="ECO:0000259" key="1">
    <source>
        <dbReference type="Pfam" id="PF07699"/>
    </source>
</evidence>
<dbReference type="SMART" id="SM01411">
    <property type="entry name" value="Ephrin_rec_like"/>
    <property type="match status" value="2"/>
</dbReference>
<keyword evidence="3" id="KW-1185">Reference proteome</keyword>
<dbReference type="PANTHER" id="PTHR24046:SF5">
    <property type="entry name" value="EGF-LIKE DOMAIN-CONTAINING PROTEIN"/>
    <property type="match status" value="1"/>
</dbReference>
<dbReference type="Pfam" id="PF07699">
    <property type="entry name" value="Ephrin_rec_like"/>
    <property type="match status" value="2"/>
</dbReference>
<evidence type="ECO:0000313" key="3">
    <source>
        <dbReference type="Proteomes" id="UP001159427"/>
    </source>
</evidence>
<organism evidence="2 3">
    <name type="scientific">Porites evermanni</name>
    <dbReference type="NCBI Taxonomy" id="104178"/>
    <lineage>
        <taxon>Eukaryota</taxon>
        <taxon>Metazoa</taxon>
        <taxon>Cnidaria</taxon>
        <taxon>Anthozoa</taxon>
        <taxon>Hexacorallia</taxon>
        <taxon>Scleractinia</taxon>
        <taxon>Fungiina</taxon>
        <taxon>Poritidae</taxon>
        <taxon>Porites</taxon>
    </lineage>
</organism>
<protein>
    <recommendedName>
        <fullName evidence="1">Tyrosine-protein kinase ephrin type A/B receptor-like domain-containing protein</fullName>
    </recommendedName>
</protein>
<dbReference type="PANTHER" id="PTHR24046">
    <property type="entry name" value="SIGNAL PEPTIDE, CUB AND EGF-LIKE DOMAIN-CONTAINING"/>
    <property type="match status" value="1"/>
</dbReference>
<dbReference type="InterPro" id="IPR052071">
    <property type="entry name" value="SCUB_EGF-like_domain"/>
</dbReference>
<proteinExistence type="predicted"/>
<evidence type="ECO:0000313" key="2">
    <source>
        <dbReference type="EMBL" id="CAH3198766.1"/>
    </source>
</evidence>
<accession>A0ABN8T3D1</accession>
<name>A0ABN8T3D1_9CNID</name>
<dbReference type="Gene3D" id="2.10.50.10">
    <property type="entry name" value="Tumor Necrosis Factor Receptor, subunit A, domain 2"/>
    <property type="match status" value="2"/>
</dbReference>
<dbReference type="EMBL" id="CALNXI010005883">
    <property type="protein sequence ID" value="CAH3198766.1"/>
    <property type="molecule type" value="Genomic_DNA"/>
</dbReference>
<gene>
    <name evidence="2" type="ORF">PEVE_00036613</name>
</gene>
<dbReference type="SUPFAM" id="SSF57184">
    <property type="entry name" value="Growth factor receptor domain"/>
    <property type="match status" value="1"/>
</dbReference>
<dbReference type="Proteomes" id="UP001159427">
    <property type="component" value="Unassembled WGS sequence"/>
</dbReference>
<reference evidence="2 3" key="1">
    <citation type="submission" date="2022-05" db="EMBL/GenBank/DDBJ databases">
        <authorList>
            <consortium name="Genoscope - CEA"/>
            <person name="William W."/>
        </authorList>
    </citation>
    <scope>NUCLEOTIDE SEQUENCE [LARGE SCALE GENOMIC DNA]</scope>
</reference>
<comment type="caution">
    <text evidence="2">The sequence shown here is derived from an EMBL/GenBank/DDBJ whole genome shotgun (WGS) entry which is preliminary data.</text>
</comment>
<feature type="domain" description="Tyrosine-protein kinase ephrin type A/B receptor-like" evidence="1">
    <location>
        <begin position="114"/>
        <end position="161"/>
    </location>
</feature>
<dbReference type="InterPro" id="IPR011641">
    <property type="entry name" value="Tyr-kin_ephrin_A/B_rcpt-like"/>
</dbReference>